<feature type="region of interest" description="Disordered" evidence="4">
    <location>
        <begin position="141"/>
        <end position="164"/>
    </location>
</feature>
<dbReference type="InterPro" id="IPR002775">
    <property type="entry name" value="DNA/RNA-bd_Alba-like"/>
</dbReference>
<dbReference type="GO" id="GO:0030234">
    <property type="term" value="F:enzyme regulator activity"/>
    <property type="evidence" value="ECO:0007669"/>
    <property type="project" value="InterPro"/>
</dbReference>
<dbReference type="PANTHER" id="PTHR13516">
    <property type="entry name" value="RIBONUCLEASE P SUBUNIT P25"/>
    <property type="match status" value="1"/>
</dbReference>
<dbReference type="SUPFAM" id="SSF46785">
    <property type="entry name" value="Winged helix' DNA-binding domain"/>
    <property type="match status" value="1"/>
</dbReference>
<dbReference type="GO" id="GO:0003723">
    <property type="term" value="F:RNA binding"/>
    <property type="evidence" value="ECO:0007669"/>
    <property type="project" value="TreeGrafter"/>
</dbReference>
<evidence type="ECO:0000259" key="5">
    <source>
        <dbReference type="SMART" id="SM00088"/>
    </source>
</evidence>
<dbReference type="InterPro" id="IPR057985">
    <property type="entry name" value="TPR_PSMD3_N"/>
</dbReference>
<keyword evidence="7" id="KW-1185">Reference proteome</keyword>
<evidence type="ECO:0000313" key="7">
    <source>
        <dbReference type="Proteomes" id="UP000807159"/>
    </source>
</evidence>
<sequence length="564" mass="63034">MDRYQRVEKPRADTPIDENEIRITSQGRMRSYISYAMSLLQEKGSNEIVFKAMGRAINKTVTIVELIKRRIVGLHQITLIGSTDITDTWEPLEEGLLPLETTRHVSMITITLSMKELNTSSVGYQLPLLAEQVKAFTDFEYEGDGSPSGRGRGRGGRGRARSRGNGFVFAEHEDGGWDRNRGFPRGRGRGRGRGFRGRGRGGFNAPHVDTQQDGGYNYDAPPQGRGRGRGWGNRGRGRGFRSNGPIPAAAIPFQLYQLEDEEDDSATSSHPICGGEFLPEILLFCYFLVLIFLVEQRRYEEAKTCSMDGLNRLMDINVVEPVTIGAIATRLYFYYSCTHDHEVSGDLAEIRRALFGLHKVAILNHDELGQISLLVDRLLKKRKEKKIAPVAARRFRIQCNKWAVLVRLLLGEIPERTIFTQSGMQGALRPYFELTNAVRIGDLELFSDVSENICYSSISLDDVADELRMHSTNHVEDVENIVAKAISDGANEAKIDHANGWLTLKETGDIYSTAEPQAAFSSRIAFCLKLHNEAARAPHSMETSKSNTYGAQIALLAEENGKYL</sequence>
<reference evidence="6" key="1">
    <citation type="journal article" date="2021" name="J. Hered.">
        <title>Genome Assembly of Salicaceae Populus deltoides (Eastern Cottonwood) I-69 Based on Nanopore Sequencing and Hi-C Technologies.</title>
        <authorList>
            <person name="Bai S."/>
            <person name="Wu H."/>
            <person name="Zhang J."/>
            <person name="Pan Z."/>
            <person name="Zhao W."/>
            <person name="Li Z."/>
            <person name="Tong C."/>
        </authorList>
    </citation>
    <scope>NUCLEOTIDE SEQUENCE</scope>
    <source>
        <tissue evidence="6">Leaf</tissue>
    </source>
</reference>
<dbReference type="PANTHER" id="PTHR13516:SF14">
    <property type="entry name" value="ALBA DNA_RNA-BINDING PROTEIN"/>
    <property type="match status" value="1"/>
</dbReference>
<keyword evidence="3" id="KW-0539">Nucleus</keyword>
<protein>
    <recommendedName>
        <fullName evidence="5">PCI domain-containing protein</fullName>
    </recommendedName>
</protein>
<dbReference type="FunFam" id="3.30.110.20:FF:000003">
    <property type="entry name" value="DNA/RNA-binding protein Alba 1"/>
    <property type="match status" value="1"/>
</dbReference>
<comment type="similarity">
    <text evidence="2">Belongs to the histone-like Alba family.</text>
</comment>
<evidence type="ECO:0000256" key="1">
    <source>
        <dbReference type="ARBA" id="ARBA00004123"/>
    </source>
</evidence>
<accession>A0A8T2YWX3</accession>
<dbReference type="Pfam" id="PF08375">
    <property type="entry name" value="Rpn3_C"/>
    <property type="match status" value="1"/>
</dbReference>
<gene>
    <name evidence="6" type="ORF">H0E87_011413</name>
</gene>
<evidence type="ECO:0000256" key="2">
    <source>
        <dbReference type="ARBA" id="ARBA00008018"/>
    </source>
</evidence>
<dbReference type="GO" id="GO:0005634">
    <property type="term" value="C:nucleus"/>
    <property type="evidence" value="ECO:0007669"/>
    <property type="project" value="UniProtKB-SubCell"/>
</dbReference>
<dbReference type="AlphaFoldDB" id="A0A8T2YWX3"/>
<evidence type="ECO:0000256" key="3">
    <source>
        <dbReference type="ARBA" id="ARBA00023242"/>
    </source>
</evidence>
<dbReference type="Gene3D" id="3.30.110.20">
    <property type="entry name" value="Alba-like domain"/>
    <property type="match status" value="1"/>
</dbReference>
<organism evidence="6 7">
    <name type="scientific">Populus deltoides</name>
    <name type="common">Eastern poplar</name>
    <name type="synonym">Eastern cottonwood</name>
    <dbReference type="NCBI Taxonomy" id="3696"/>
    <lineage>
        <taxon>Eukaryota</taxon>
        <taxon>Viridiplantae</taxon>
        <taxon>Streptophyta</taxon>
        <taxon>Embryophyta</taxon>
        <taxon>Tracheophyta</taxon>
        <taxon>Spermatophyta</taxon>
        <taxon>Magnoliopsida</taxon>
        <taxon>eudicotyledons</taxon>
        <taxon>Gunneridae</taxon>
        <taxon>Pentapetalae</taxon>
        <taxon>rosids</taxon>
        <taxon>fabids</taxon>
        <taxon>Malpighiales</taxon>
        <taxon>Salicaceae</taxon>
        <taxon>Saliceae</taxon>
        <taxon>Populus</taxon>
    </lineage>
</organism>
<comment type="caution">
    <text evidence="6">The sequence shown here is derived from an EMBL/GenBank/DDBJ whole genome shotgun (WGS) entry which is preliminary data.</text>
</comment>
<feature type="compositionally biased region" description="Basic residues" evidence="4">
    <location>
        <begin position="151"/>
        <end position="162"/>
    </location>
</feature>
<name>A0A8T2YWX3_POPDE</name>
<dbReference type="Pfam" id="PF01918">
    <property type="entry name" value="Alba"/>
    <property type="match status" value="1"/>
</dbReference>
<proteinExistence type="inferred from homology"/>
<dbReference type="SMART" id="SM00088">
    <property type="entry name" value="PINT"/>
    <property type="match status" value="1"/>
</dbReference>
<dbReference type="InterPro" id="IPR036882">
    <property type="entry name" value="Alba-like_dom_sf"/>
</dbReference>
<dbReference type="InterPro" id="IPR013586">
    <property type="entry name" value="PSMD3_C"/>
</dbReference>
<dbReference type="Proteomes" id="UP000807159">
    <property type="component" value="Chromosome 5"/>
</dbReference>
<dbReference type="EMBL" id="JACEGQ020000005">
    <property type="protein sequence ID" value="KAH8509637.1"/>
    <property type="molecule type" value="Genomic_DNA"/>
</dbReference>
<dbReference type="GO" id="GO:0042176">
    <property type="term" value="P:regulation of protein catabolic process"/>
    <property type="evidence" value="ECO:0007669"/>
    <property type="project" value="InterPro"/>
</dbReference>
<dbReference type="InterPro" id="IPR036390">
    <property type="entry name" value="WH_DNA-bd_sf"/>
</dbReference>
<dbReference type="InterPro" id="IPR000717">
    <property type="entry name" value="PCI_dom"/>
</dbReference>
<dbReference type="SUPFAM" id="SSF82704">
    <property type="entry name" value="AlbA-like"/>
    <property type="match status" value="1"/>
</dbReference>
<dbReference type="Pfam" id="PF01399">
    <property type="entry name" value="PCI"/>
    <property type="match status" value="1"/>
</dbReference>
<evidence type="ECO:0000313" key="6">
    <source>
        <dbReference type="EMBL" id="KAH8509637.1"/>
    </source>
</evidence>
<feature type="domain" description="PCI" evidence="5">
    <location>
        <begin position="444"/>
        <end position="527"/>
    </location>
</feature>
<dbReference type="InterPro" id="IPR051958">
    <property type="entry name" value="Alba-like_NAB"/>
</dbReference>
<comment type="subcellular location">
    <subcellularLocation>
        <location evidence="1">Nucleus</location>
    </subcellularLocation>
</comment>
<evidence type="ECO:0000256" key="4">
    <source>
        <dbReference type="SAM" id="MobiDB-lite"/>
    </source>
</evidence>
<feature type="region of interest" description="Disordered" evidence="4">
    <location>
        <begin position="179"/>
        <end position="246"/>
    </location>
</feature>
<feature type="compositionally biased region" description="Basic residues" evidence="4">
    <location>
        <begin position="182"/>
        <end position="199"/>
    </location>
</feature>
<dbReference type="Pfam" id="PF25573">
    <property type="entry name" value="TPR_PSMD3_N"/>
    <property type="match status" value="2"/>
</dbReference>
<dbReference type="GO" id="GO:0000502">
    <property type="term" value="C:proteasome complex"/>
    <property type="evidence" value="ECO:0007669"/>
    <property type="project" value="InterPro"/>
</dbReference>